<dbReference type="EMBL" id="JAVDWU010000004">
    <property type="protein sequence ID" value="MDR7150246.1"/>
    <property type="molecule type" value="Genomic_DNA"/>
</dbReference>
<dbReference type="InterPro" id="IPR029063">
    <property type="entry name" value="SAM-dependent_MTases_sf"/>
</dbReference>
<dbReference type="Gene3D" id="3.40.50.150">
    <property type="entry name" value="Vaccinia Virus protein VP39"/>
    <property type="match status" value="2"/>
</dbReference>
<evidence type="ECO:0000313" key="1">
    <source>
        <dbReference type="EMBL" id="MDR7150246.1"/>
    </source>
</evidence>
<comment type="caution">
    <text evidence="1">The sequence shown here is derived from an EMBL/GenBank/DDBJ whole genome shotgun (WGS) entry which is preliminary data.</text>
</comment>
<dbReference type="Pfam" id="PF13489">
    <property type="entry name" value="Methyltransf_23"/>
    <property type="match status" value="1"/>
</dbReference>
<dbReference type="SUPFAM" id="SSF53335">
    <property type="entry name" value="S-adenosyl-L-methionine-dependent methyltransferases"/>
    <property type="match status" value="1"/>
</dbReference>
<name>A0ABU1WLS0_9BURK</name>
<dbReference type="RefSeq" id="WP_310315573.1">
    <property type="nucleotide sequence ID" value="NZ_JAVDWU010000004.1"/>
</dbReference>
<evidence type="ECO:0000313" key="2">
    <source>
        <dbReference type="Proteomes" id="UP001265700"/>
    </source>
</evidence>
<accession>A0ABU1WLS0</accession>
<proteinExistence type="predicted"/>
<organism evidence="1 2">
    <name type="scientific">Hydrogenophaga palleronii</name>
    <dbReference type="NCBI Taxonomy" id="65655"/>
    <lineage>
        <taxon>Bacteria</taxon>
        <taxon>Pseudomonadati</taxon>
        <taxon>Pseudomonadota</taxon>
        <taxon>Betaproteobacteria</taxon>
        <taxon>Burkholderiales</taxon>
        <taxon>Comamonadaceae</taxon>
        <taxon>Hydrogenophaga</taxon>
    </lineage>
</organism>
<keyword evidence="2" id="KW-1185">Reference proteome</keyword>
<dbReference type="Proteomes" id="UP001265700">
    <property type="component" value="Unassembled WGS sequence"/>
</dbReference>
<reference evidence="1 2" key="1">
    <citation type="submission" date="2023-07" db="EMBL/GenBank/DDBJ databases">
        <title>Sorghum-associated microbial communities from plants grown in Nebraska, USA.</title>
        <authorList>
            <person name="Schachtman D."/>
        </authorList>
    </citation>
    <scope>NUCLEOTIDE SEQUENCE [LARGE SCALE GENOMIC DNA]</scope>
    <source>
        <strain evidence="1 2">4249</strain>
    </source>
</reference>
<evidence type="ECO:0008006" key="3">
    <source>
        <dbReference type="Google" id="ProtNLM"/>
    </source>
</evidence>
<protein>
    <recommendedName>
        <fullName evidence="3">Methyltransferase type 12</fullName>
    </recommendedName>
</protein>
<sequence length="198" mass="22599">MGDRSYWRCSNCLATFLHPEQRPGPDAELAEYRLHQNAEDDAQYRQFLKKLSDPLLQRLPPSSQGLDYGCGPGPVLAALLREGGHAVALYDPFFHPDRSVLSVTYGFITCTEVIEHFHQPAVEFRRFDSLLSPSGWLALMTNFQTDDNRFAGWHYRRDPTHVVFYREATLQWLAQHHGWTCEIPCPNVALMQKPASGP</sequence>
<gene>
    <name evidence="1" type="ORF">J2W49_002204</name>
</gene>